<dbReference type="GO" id="GO:0008097">
    <property type="term" value="F:5S rRNA binding"/>
    <property type="evidence" value="ECO:0007669"/>
    <property type="project" value="InterPro"/>
</dbReference>
<dbReference type="InterPro" id="IPR020930">
    <property type="entry name" value="Ribosomal_uL5_bac-type"/>
</dbReference>
<dbReference type="PANTHER" id="PTHR33284">
    <property type="entry name" value="RIBOSOMAL PROTEIN L25/GLN-TRNA SYNTHETASE, ANTI-CODON-BINDING DOMAIN-CONTAINING PROTEIN"/>
    <property type="match status" value="1"/>
</dbReference>
<protein>
    <recommendedName>
        <fullName evidence="5">Large ribosomal subunit protein bL25</fullName>
    </recommendedName>
    <alternativeName>
        <fullName evidence="5">General stress protein CTC</fullName>
    </alternativeName>
</protein>
<dbReference type="CDD" id="cd00495">
    <property type="entry name" value="Ribosomal_L25_TL5_CTC"/>
    <property type="match status" value="1"/>
</dbReference>
<dbReference type="SUPFAM" id="SSF50715">
    <property type="entry name" value="Ribosomal protein L25-like"/>
    <property type="match status" value="1"/>
</dbReference>
<evidence type="ECO:0000256" key="5">
    <source>
        <dbReference type="HAMAP-Rule" id="MF_01334"/>
    </source>
</evidence>
<keyword evidence="4 5" id="KW-0687">Ribonucleoprotein</keyword>
<dbReference type="RefSeq" id="WP_068139489.1">
    <property type="nucleotide sequence ID" value="NZ_CP042914.1"/>
</dbReference>
<evidence type="ECO:0000256" key="1">
    <source>
        <dbReference type="ARBA" id="ARBA00022730"/>
    </source>
</evidence>
<comment type="similarity">
    <text evidence="5">Belongs to the bacterial ribosomal protein bL25 family. CTC subfamily.</text>
</comment>
<dbReference type="InterPro" id="IPR011035">
    <property type="entry name" value="Ribosomal_bL25/Gln-tRNA_synth"/>
</dbReference>
<dbReference type="GO" id="GO:0003735">
    <property type="term" value="F:structural constituent of ribosome"/>
    <property type="evidence" value="ECO:0007669"/>
    <property type="project" value="InterPro"/>
</dbReference>
<keyword evidence="10" id="KW-1185">Reference proteome</keyword>
<keyword evidence="1 5" id="KW-0699">rRNA-binding</keyword>
<evidence type="ECO:0000256" key="2">
    <source>
        <dbReference type="ARBA" id="ARBA00022884"/>
    </source>
</evidence>
<gene>
    <name evidence="5 9" type="primary">rplY</name>
    <name evidence="5" type="synonym">ctc</name>
    <name evidence="9" type="ORF">UC8_18980</name>
</gene>
<comment type="subunit">
    <text evidence="5">Part of the 50S ribosomal subunit; part of the 5S rRNA/L5/L18/L25 subcomplex. Contacts the 5S rRNA. Binds to the 5S rRNA independently of L5 and L18.</text>
</comment>
<dbReference type="NCBIfam" id="TIGR00731">
    <property type="entry name" value="bL25_bact_ctc"/>
    <property type="match status" value="1"/>
</dbReference>
<dbReference type="GO" id="GO:0006412">
    <property type="term" value="P:translation"/>
    <property type="evidence" value="ECO:0007669"/>
    <property type="project" value="UniProtKB-UniRule"/>
</dbReference>
<dbReference type="InterPro" id="IPR029751">
    <property type="entry name" value="Ribosomal_L25_dom"/>
</dbReference>
<evidence type="ECO:0000313" key="9">
    <source>
        <dbReference type="EMBL" id="QEG39896.1"/>
    </source>
</evidence>
<organism evidence="9 10">
    <name type="scientific">Roseimaritima ulvae</name>
    <dbReference type="NCBI Taxonomy" id="980254"/>
    <lineage>
        <taxon>Bacteria</taxon>
        <taxon>Pseudomonadati</taxon>
        <taxon>Planctomycetota</taxon>
        <taxon>Planctomycetia</taxon>
        <taxon>Pirellulales</taxon>
        <taxon>Pirellulaceae</taxon>
        <taxon>Roseimaritima</taxon>
    </lineage>
</organism>
<evidence type="ECO:0000259" key="7">
    <source>
        <dbReference type="Pfam" id="PF01386"/>
    </source>
</evidence>
<dbReference type="AlphaFoldDB" id="A0A5B9QS83"/>
<comment type="function">
    <text evidence="5">This is one of the proteins that binds to the 5S RNA in the ribosome where it forms part of the central protuberance.</text>
</comment>
<dbReference type="EMBL" id="CP042914">
    <property type="protein sequence ID" value="QEG39896.1"/>
    <property type="molecule type" value="Genomic_DNA"/>
</dbReference>
<evidence type="ECO:0000256" key="4">
    <source>
        <dbReference type="ARBA" id="ARBA00023274"/>
    </source>
</evidence>
<dbReference type="InterPro" id="IPR020056">
    <property type="entry name" value="Rbsml_bL25/Gln-tRNA_synth_N"/>
</dbReference>
<name>A0A5B9QS83_9BACT</name>
<dbReference type="InterPro" id="IPR001021">
    <property type="entry name" value="Ribosomal_bL25_long"/>
</dbReference>
<dbReference type="HAMAP" id="MF_01334">
    <property type="entry name" value="Ribosomal_bL25_CTC"/>
    <property type="match status" value="1"/>
</dbReference>
<dbReference type="InterPro" id="IPR020057">
    <property type="entry name" value="Ribosomal_bL25_b-dom"/>
</dbReference>
<dbReference type="Gene3D" id="2.40.240.10">
    <property type="entry name" value="Ribosomal Protein L25, Chain P"/>
    <property type="match status" value="1"/>
</dbReference>
<dbReference type="KEGG" id="rul:UC8_18980"/>
<dbReference type="PANTHER" id="PTHR33284:SF1">
    <property type="entry name" value="RIBOSOMAL PROTEIN L25_GLN-TRNA SYNTHETASE, ANTI-CODON-BINDING DOMAIN-CONTAINING PROTEIN"/>
    <property type="match status" value="1"/>
</dbReference>
<feature type="region of interest" description="Disordered" evidence="6">
    <location>
        <begin position="176"/>
        <end position="208"/>
    </location>
</feature>
<dbReference type="Pfam" id="PF01386">
    <property type="entry name" value="Ribosomal_L25p"/>
    <property type="match status" value="1"/>
</dbReference>
<feature type="domain" description="Large ribosomal subunit protein bL25 L25" evidence="7">
    <location>
        <begin position="5"/>
        <end position="88"/>
    </location>
</feature>
<dbReference type="InterPro" id="IPR037121">
    <property type="entry name" value="Ribosomal_bL25_C"/>
</dbReference>
<feature type="compositionally biased region" description="Acidic residues" evidence="6">
    <location>
        <begin position="183"/>
        <end position="193"/>
    </location>
</feature>
<proteinExistence type="inferred from homology"/>
<keyword evidence="3 5" id="KW-0689">Ribosomal protein</keyword>
<reference evidence="9 10" key="1">
    <citation type="submission" date="2019-08" db="EMBL/GenBank/DDBJ databases">
        <title>Deep-cultivation of Planctomycetes and their phenomic and genomic characterization uncovers novel biology.</title>
        <authorList>
            <person name="Wiegand S."/>
            <person name="Jogler M."/>
            <person name="Boedeker C."/>
            <person name="Pinto D."/>
            <person name="Vollmers J."/>
            <person name="Rivas-Marin E."/>
            <person name="Kohn T."/>
            <person name="Peeters S.H."/>
            <person name="Heuer A."/>
            <person name="Rast P."/>
            <person name="Oberbeckmann S."/>
            <person name="Bunk B."/>
            <person name="Jeske O."/>
            <person name="Meyerdierks A."/>
            <person name="Storesund J.E."/>
            <person name="Kallscheuer N."/>
            <person name="Luecker S."/>
            <person name="Lage O.M."/>
            <person name="Pohl T."/>
            <person name="Merkel B.J."/>
            <person name="Hornburger P."/>
            <person name="Mueller R.-W."/>
            <person name="Bruemmer F."/>
            <person name="Labrenz M."/>
            <person name="Spormann A.M."/>
            <person name="Op den Camp H."/>
            <person name="Overmann J."/>
            <person name="Amann R."/>
            <person name="Jetten M.S.M."/>
            <person name="Mascher T."/>
            <person name="Medema M.H."/>
            <person name="Devos D.P."/>
            <person name="Kaster A.-K."/>
            <person name="Ovreas L."/>
            <person name="Rohde M."/>
            <person name="Galperin M.Y."/>
            <person name="Jogler C."/>
        </authorList>
    </citation>
    <scope>NUCLEOTIDE SEQUENCE [LARGE SCALE GENOMIC DNA]</scope>
    <source>
        <strain evidence="9 10">UC8</strain>
    </source>
</reference>
<evidence type="ECO:0000259" key="8">
    <source>
        <dbReference type="Pfam" id="PF14693"/>
    </source>
</evidence>
<sequence length="208" mass="22497">MAEVLHVEKREQMGSSATARVRRNGRVPAVLYGHGQPNEHLSIARSEVDALIRHHGRAVELQGSVADTAMVNDVQWDALGMEILHLDLLRVNLKEQVEVAVSVRVHGEAPGTREGGVLIENVHEVEIRCPAGSIPEFVGLNVSDLQIDQHAVASALELPDDAELVTDPETVIAHVEVPREQVETEGGEGDSEPELIGKKEDGEDSAAE</sequence>
<evidence type="ECO:0000256" key="3">
    <source>
        <dbReference type="ARBA" id="ARBA00022980"/>
    </source>
</evidence>
<dbReference type="Pfam" id="PF14693">
    <property type="entry name" value="Ribosomal_TL5_C"/>
    <property type="match status" value="1"/>
</dbReference>
<evidence type="ECO:0000313" key="10">
    <source>
        <dbReference type="Proteomes" id="UP000325286"/>
    </source>
</evidence>
<accession>A0A5B9QS83</accession>
<dbReference type="OrthoDB" id="9790002at2"/>
<dbReference type="Proteomes" id="UP000325286">
    <property type="component" value="Chromosome"/>
</dbReference>
<dbReference type="GO" id="GO:0022625">
    <property type="term" value="C:cytosolic large ribosomal subunit"/>
    <property type="evidence" value="ECO:0007669"/>
    <property type="project" value="TreeGrafter"/>
</dbReference>
<feature type="domain" description="Large ribosomal subunit protein bL25 beta" evidence="8">
    <location>
        <begin position="97"/>
        <end position="179"/>
    </location>
</feature>
<dbReference type="Gene3D" id="2.170.120.20">
    <property type="entry name" value="Ribosomal protein L25, beta domain"/>
    <property type="match status" value="1"/>
</dbReference>
<keyword evidence="2 5" id="KW-0694">RNA-binding</keyword>
<evidence type="ECO:0000256" key="6">
    <source>
        <dbReference type="SAM" id="MobiDB-lite"/>
    </source>
</evidence>